<evidence type="ECO:0000256" key="1">
    <source>
        <dbReference type="SAM" id="Phobius"/>
    </source>
</evidence>
<dbReference type="InterPro" id="IPR036034">
    <property type="entry name" value="PDZ_sf"/>
</dbReference>
<feature type="transmembrane region" description="Helical" evidence="1">
    <location>
        <begin position="141"/>
        <end position="160"/>
    </location>
</feature>
<accession>A0A0K9GYU0</accession>
<sequence>MIVGWLVASLQGIGMFFLHPVFYVSIILSLFVGYLRVKRERRGFTIRINSLFQELRQLLPIGLLIGVLLSILTIGSGVVIPFAAILLMGIFTILLSLTFQVRLLSPAYIVGLSFLTIVFLAGREIEIPIFSEAFHSLDQPVYPSLAVLLGLLLLAEGILISKGGSKQPSPNLMVSKRGQVVGTYKARKIWLLPLFIFVPGGELVAPIDWYPVFSIGELHFTPIAIPVLIGFSKTIQGSLPQIAIQAQARKVTVLAVIVTTLAVFGNWYSYLSIVAVVLAMLGRELIHYFSNMNDRKLPFYFSQSKLGVKILGVIPHTPADKMGLEMGEIIMKMNGSQVSNEHEFYGALQKNRAHCKMEVIGHNGEIRFVQRALFEGEHHELGLLFIEEGRKERSRAIL</sequence>
<evidence type="ECO:0000313" key="2">
    <source>
        <dbReference type="EMBL" id="KMY51813.1"/>
    </source>
</evidence>
<dbReference type="STRING" id="1679170.AC625_21670"/>
<proteinExistence type="predicted"/>
<feature type="transmembrane region" description="Helical" evidence="1">
    <location>
        <begin position="251"/>
        <end position="281"/>
    </location>
</feature>
<dbReference type="GO" id="GO:0008233">
    <property type="term" value="F:peptidase activity"/>
    <property type="evidence" value="ECO:0007669"/>
    <property type="project" value="UniProtKB-KW"/>
</dbReference>
<evidence type="ECO:0000313" key="3">
    <source>
        <dbReference type="Proteomes" id="UP000037146"/>
    </source>
</evidence>
<dbReference type="AlphaFoldDB" id="A0A0K9GYU0"/>
<keyword evidence="1" id="KW-1133">Transmembrane helix</keyword>
<dbReference type="Proteomes" id="UP000037146">
    <property type="component" value="Unassembled WGS sequence"/>
</dbReference>
<feature type="transmembrane region" description="Helical" evidence="1">
    <location>
        <begin position="12"/>
        <end position="35"/>
    </location>
</feature>
<dbReference type="Gene3D" id="2.30.42.10">
    <property type="match status" value="1"/>
</dbReference>
<protein>
    <submittedName>
        <fullName evidence="2">PDZ serine protease</fullName>
    </submittedName>
</protein>
<feature type="transmembrane region" description="Helical" evidence="1">
    <location>
        <begin position="55"/>
        <end position="72"/>
    </location>
</feature>
<gene>
    <name evidence="2" type="ORF">AC625_21670</name>
</gene>
<dbReference type="EMBL" id="LFZW01000001">
    <property type="protein sequence ID" value="KMY51813.1"/>
    <property type="molecule type" value="Genomic_DNA"/>
</dbReference>
<keyword evidence="1" id="KW-0472">Membrane</keyword>
<dbReference type="PATRIC" id="fig|1679170.3.peg.4886"/>
<keyword evidence="2" id="KW-0378">Hydrolase</keyword>
<reference evidence="3" key="1">
    <citation type="submission" date="2015-07" db="EMBL/GenBank/DDBJ databases">
        <title>Genome sequencing project for genomic taxonomy and phylogenomics of Bacillus-like bacteria.</title>
        <authorList>
            <person name="Liu B."/>
            <person name="Wang J."/>
            <person name="Zhu Y."/>
            <person name="Liu G."/>
            <person name="Chen Q."/>
            <person name="Chen Z."/>
            <person name="Lan J."/>
            <person name="Che J."/>
            <person name="Ge C."/>
            <person name="Shi H."/>
            <person name="Pan Z."/>
            <person name="Liu X."/>
        </authorList>
    </citation>
    <scope>NUCLEOTIDE SEQUENCE [LARGE SCALE GENOMIC DNA]</scope>
    <source>
        <strain evidence="3">FJAT-27997</strain>
    </source>
</reference>
<keyword evidence="3" id="KW-1185">Reference proteome</keyword>
<dbReference type="SUPFAM" id="SSF50156">
    <property type="entry name" value="PDZ domain-like"/>
    <property type="match status" value="1"/>
</dbReference>
<dbReference type="OrthoDB" id="198399at2"/>
<feature type="transmembrane region" description="Helical" evidence="1">
    <location>
        <begin position="213"/>
        <end position="231"/>
    </location>
</feature>
<feature type="transmembrane region" description="Helical" evidence="1">
    <location>
        <begin position="78"/>
        <end position="96"/>
    </location>
</feature>
<comment type="caution">
    <text evidence="2">The sequence shown here is derived from an EMBL/GenBank/DDBJ whole genome shotgun (WGS) entry which is preliminary data.</text>
</comment>
<name>A0A0K9GYU0_9BACI</name>
<keyword evidence="2" id="KW-0645">Protease</keyword>
<feature type="transmembrane region" description="Helical" evidence="1">
    <location>
        <begin position="189"/>
        <end position="207"/>
    </location>
</feature>
<keyword evidence="1" id="KW-0812">Transmembrane</keyword>
<dbReference type="GO" id="GO:0006508">
    <property type="term" value="P:proteolysis"/>
    <property type="evidence" value="ECO:0007669"/>
    <property type="project" value="UniProtKB-KW"/>
</dbReference>
<organism evidence="2 3">
    <name type="scientific">Peribacillus loiseleuriae</name>
    <dbReference type="NCBI Taxonomy" id="1679170"/>
    <lineage>
        <taxon>Bacteria</taxon>
        <taxon>Bacillati</taxon>
        <taxon>Bacillota</taxon>
        <taxon>Bacilli</taxon>
        <taxon>Bacillales</taxon>
        <taxon>Bacillaceae</taxon>
        <taxon>Peribacillus</taxon>
    </lineage>
</organism>
<feature type="transmembrane region" description="Helical" evidence="1">
    <location>
        <begin position="103"/>
        <end position="121"/>
    </location>
</feature>